<organism evidence="2 3">
    <name type="scientific">[Mycoplasma] gypis</name>
    <dbReference type="NCBI Taxonomy" id="92404"/>
    <lineage>
        <taxon>Bacteria</taxon>
        <taxon>Bacillati</taxon>
        <taxon>Mycoplasmatota</taxon>
        <taxon>Mycoplasmoidales</taxon>
        <taxon>Metamycoplasmataceae</taxon>
        <taxon>Metamycoplasma</taxon>
    </lineage>
</organism>
<protein>
    <submittedName>
        <fullName evidence="2">Uncharacterized protein</fullName>
    </submittedName>
</protein>
<keyword evidence="1" id="KW-0175">Coiled coil</keyword>
<dbReference type="Proteomes" id="UP001460679">
    <property type="component" value="Chromosome"/>
</dbReference>
<evidence type="ECO:0000313" key="2">
    <source>
        <dbReference type="EMBL" id="WXL28291.1"/>
    </source>
</evidence>
<accession>A0ABZ2RMQ8</accession>
<dbReference type="NCBIfam" id="NF045935">
    <property type="entry name" value="MSC_0621_epsi"/>
    <property type="match status" value="1"/>
</dbReference>
<proteinExistence type="predicted"/>
<dbReference type="RefSeq" id="WP_205498125.1">
    <property type="nucleotide sequence ID" value="NZ_CP148066.1"/>
</dbReference>
<name>A0ABZ2RMQ8_9BACT</name>
<reference evidence="2" key="1">
    <citation type="submission" date="2024-03" db="EMBL/GenBank/DDBJ databases">
        <title>Complete genome sequence of Mycoplasma gypis type strain B1/T1.</title>
        <authorList>
            <person name="Spergser J."/>
        </authorList>
    </citation>
    <scope>NUCLEOTIDE SEQUENCE [LARGE SCALE GENOMIC DNA]</scope>
    <source>
        <strain evidence="2">B1/T1</strain>
    </source>
</reference>
<evidence type="ECO:0000313" key="3">
    <source>
        <dbReference type="Proteomes" id="UP001460679"/>
    </source>
</evidence>
<keyword evidence="3" id="KW-1185">Reference proteome</keyword>
<gene>
    <name evidence="2" type="ORF">WG616_02905</name>
</gene>
<sequence>MIKNNLLMVSQEGVTKEFSISSLQLNINGNDSWTKFENNSIASYRTCFFRIVEQNKNIKYFILNNVFIKNNDNIIEITYNDRFHWYFQDQKIFANEKNLINKYQKISKEKSELKALDSLNLSSYNRTEIDQLNKEYNKLKLQIDFSLVEGGQKNEEK</sequence>
<feature type="coiled-coil region" evidence="1">
    <location>
        <begin position="96"/>
        <end position="149"/>
    </location>
</feature>
<evidence type="ECO:0000256" key="1">
    <source>
        <dbReference type="SAM" id="Coils"/>
    </source>
</evidence>
<dbReference type="EMBL" id="CP148066">
    <property type="protein sequence ID" value="WXL28291.1"/>
    <property type="molecule type" value="Genomic_DNA"/>
</dbReference>